<dbReference type="Proteomes" id="UP001140949">
    <property type="component" value="Unassembled WGS sequence"/>
</dbReference>
<sequence>MLLANKNQSSCGWKFGQSNELTQFGNNYRFGLKGRINKFCYRFLFLVQTSLGLDRLLDVITNKDLFLLLLGVPIYKKTFTKWEICYLCLHKTTHFCYS</sequence>
<gene>
    <name evidence="1" type="ORF">M6B38_403280</name>
</gene>
<name>A0AAX6FT72_IRIPA</name>
<evidence type="ECO:0000313" key="1">
    <source>
        <dbReference type="EMBL" id="KAJ6819295.1"/>
    </source>
</evidence>
<organism evidence="1 2">
    <name type="scientific">Iris pallida</name>
    <name type="common">Sweet iris</name>
    <dbReference type="NCBI Taxonomy" id="29817"/>
    <lineage>
        <taxon>Eukaryota</taxon>
        <taxon>Viridiplantae</taxon>
        <taxon>Streptophyta</taxon>
        <taxon>Embryophyta</taxon>
        <taxon>Tracheophyta</taxon>
        <taxon>Spermatophyta</taxon>
        <taxon>Magnoliopsida</taxon>
        <taxon>Liliopsida</taxon>
        <taxon>Asparagales</taxon>
        <taxon>Iridaceae</taxon>
        <taxon>Iridoideae</taxon>
        <taxon>Irideae</taxon>
        <taxon>Iris</taxon>
    </lineage>
</organism>
<keyword evidence="2" id="KW-1185">Reference proteome</keyword>
<reference evidence="1" key="2">
    <citation type="submission" date="2023-04" db="EMBL/GenBank/DDBJ databases">
        <authorList>
            <person name="Bruccoleri R.E."/>
            <person name="Oakeley E.J."/>
            <person name="Faust A.-M."/>
            <person name="Dessus-Babus S."/>
            <person name="Altorfer M."/>
            <person name="Burckhardt D."/>
            <person name="Oertli M."/>
            <person name="Naumann U."/>
            <person name="Petersen F."/>
            <person name="Wong J."/>
        </authorList>
    </citation>
    <scope>NUCLEOTIDE SEQUENCE</scope>
    <source>
        <strain evidence="1">GSM-AAB239-AS_SAM_17_03QT</strain>
        <tissue evidence="1">Leaf</tissue>
    </source>
</reference>
<reference evidence="1" key="1">
    <citation type="journal article" date="2023" name="GigaByte">
        <title>Genome assembly of the bearded iris, Iris pallida Lam.</title>
        <authorList>
            <person name="Bruccoleri R.E."/>
            <person name="Oakeley E.J."/>
            <person name="Faust A.M.E."/>
            <person name="Altorfer M."/>
            <person name="Dessus-Babus S."/>
            <person name="Burckhardt D."/>
            <person name="Oertli M."/>
            <person name="Naumann U."/>
            <person name="Petersen F."/>
            <person name="Wong J."/>
        </authorList>
    </citation>
    <scope>NUCLEOTIDE SEQUENCE</scope>
    <source>
        <strain evidence="1">GSM-AAB239-AS_SAM_17_03QT</strain>
    </source>
</reference>
<comment type="caution">
    <text evidence="1">The sequence shown here is derived from an EMBL/GenBank/DDBJ whole genome shotgun (WGS) entry which is preliminary data.</text>
</comment>
<dbReference type="AlphaFoldDB" id="A0AAX6FT72"/>
<evidence type="ECO:0000313" key="2">
    <source>
        <dbReference type="Proteomes" id="UP001140949"/>
    </source>
</evidence>
<proteinExistence type="predicted"/>
<dbReference type="EMBL" id="JANAVB010026217">
    <property type="protein sequence ID" value="KAJ6819295.1"/>
    <property type="molecule type" value="Genomic_DNA"/>
</dbReference>
<accession>A0AAX6FT72</accession>
<protein>
    <submittedName>
        <fullName evidence="1">Histone-lysine N-methyltransferase ATXR6</fullName>
    </submittedName>
</protein>